<dbReference type="RefSeq" id="WP_039809873.1">
    <property type="nucleotide sequence ID" value="NZ_CP041695.1"/>
</dbReference>
<dbReference type="Proteomes" id="UP000255467">
    <property type="component" value="Unassembled WGS sequence"/>
</dbReference>
<dbReference type="KEGG" id="nod:FOH10_26720"/>
<gene>
    <name evidence="2" type="ORF">FOH10_26720</name>
    <name evidence="3" type="ORF">NCTC1934_02632</name>
</gene>
<proteinExistence type="predicted"/>
<accession>A0A378YIP4</accession>
<dbReference type="AlphaFoldDB" id="A0A378YIP4"/>
<feature type="region of interest" description="Disordered" evidence="1">
    <location>
        <begin position="95"/>
        <end position="114"/>
    </location>
</feature>
<dbReference type="EMBL" id="CP041695">
    <property type="protein sequence ID" value="QDP81789.1"/>
    <property type="molecule type" value="Genomic_DNA"/>
</dbReference>
<evidence type="ECO:0000313" key="5">
    <source>
        <dbReference type="Proteomes" id="UP000317039"/>
    </source>
</evidence>
<keyword evidence="4" id="KW-1185">Reference proteome</keyword>
<protein>
    <recommendedName>
        <fullName evidence="6">YbaB/EbfC family nucleoid-associated protein</fullName>
    </recommendedName>
</protein>
<organism evidence="3 4">
    <name type="scientific">Nocardia otitidiscaviarum</name>
    <dbReference type="NCBI Taxonomy" id="1823"/>
    <lineage>
        <taxon>Bacteria</taxon>
        <taxon>Bacillati</taxon>
        <taxon>Actinomycetota</taxon>
        <taxon>Actinomycetes</taxon>
        <taxon>Mycobacteriales</taxon>
        <taxon>Nocardiaceae</taxon>
        <taxon>Nocardia</taxon>
    </lineage>
</organism>
<name>A0A378YIP4_9NOCA</name>
<sequence length="114" mass="12718">MGYDPEPFPTEFTASSRTGSVVVTTTEQGLPLGIEVDRDRLRGDLGPLAREIVLLCRQAASRAGMERREHLRAAGLAPEHLALTRLPTAEEVARQEYADEQDYEDEPDSWLRPV</sequence>
<reference evidence="3 4" key="1">
    <citation type="submission" date="2018-06" db="EMBL/GenBank/DDBJ databases">
        <authorList>
            <consortium name="Pathogen Informatics"/>
            <person name="Doyle S."/>
        </authorList>
    </citation>
    <scope>NUCLEOTIDE SEQUENCE [LARGE SCALE GENOMIC DNA]</scope>
    <source>
        <strain evidence="3 4">NCTC1934</strain>
    </source>
</reference>
<evidence type="ECO:0008006" key="6">
    <source>
        <dbReference type="Google" id="ProtNLM"/>
    </source>
</evidence>
<evidence type="ECO:0000313" key="4">
    <source>
        <dbReference type="Proteomes" id="UP000255467"/>
    </source>
</evidence>
<evidence type="ECO:0000313" key="3">
    <source>
        <dbReference type="EMBL" id="SUA76623.1"/>
    </source>
</evidence>
<dbReference type="OrthoDB" id="4775251at2"/>
<dbReference type="STRING" id="1406858.GCA_000710895_07266"/>
<dbReference type="EMBL" id="UGRY01000002">
    <property type="protein sequence ID" value="SUA76623.1"/>
    <property type="molecule type" value="Genomic_DNA"/>
</dbReference>
<evidence type="ECO:0000313" key="2">
    <source>
        <dbReference type="EMBL" id="QDP81789.1"/>
    </source>
</evidence>
<feature type="compositionally biased region" description="Acidic residues" evidence="1">
    <location>
        <begin position="98"/>
        <end position="108"/>
    </location>
</feature>
<dbReference type="Proteomes" id="UP000317039">
    <property type="component" value="Chromosome"/>
</dbReference>
<dbReference type="GeneID" id="80335958"/>
<reference evidence="2 5" key="2">
    <citation type="submission" date="2019-07" db="EMBL/GenBank/DDBJ databases">
        <title>Complete Genome Sequence and Methylome Analysis of Nocardia otitidis-caviarum NEB252.</title>
        <authorList>
            <person name="Fomenkov A."/>
            <person name="Anton B.P."/>
            <person name="Vincze T."/>
            <person name="Roberts R.J."/>
        </authorList>
    </citation>
    <scope>NUCLEOTIDE SEQUENCE [LARGE SCALE GENOMIC DNA]</scope>
    <source>
        <strain evidence="2 5">NEB252</strain>
    </source>
</reference>
<evidence type="ECO:0000256" key="1">
    <source>
        <dbReference type="SAM" id="MobiDB-lite"/>
    </source>
</evidence>